<evidence type="ECO:0000256" key="5">
    <source>
        <dbReference type="ARBA" id="ARBA00022801"/>
    </source>
</evidence>
<dbReference type="GO" id="GO:0003690">
    <property type="term" value="F:double-stranded DNA binding"/>
    <property type="evidence" value="ECO:0007669"/>
    <property type="project" value="TreeGrafter"/>
</dbReference>
<dbReference type="GO" id="GO:0003684">
    <property type="term" value="F:damaged DNA binding"/>
    <property type="evidence" value="ECO:0007669"/>
    <property type="project" value="InterPro"/>
</dbReference>
<dbReference type="InterPro" id="IPR036494">
    <property type="entry name" value="Ku_C_sf"/>
</dbReference>
<sequence>MSRKPREVIVFLLDVGKNMQQLCNNAGETFFQSSKECLSQIIQRKIFSVSRDELGFIIFGSEKTENPLASKDEYRNITVVTENLQLANWDLMKYIHELDCSEFYADWLDAIVVAMDFMKVKTAGFHSIFHFKIVMFSNFACPVFDSQVDVIIEGLKSSNISFVVIGPDILTLECPPGTIKSEDQQAGENLVSKIVRRADGVICSFEEAFPELMYFQRKNVKPTPWNALFTISEKIKIPIQMFKKVTEPPYRKWCSKVIDDEDAAVIKEKAYVRFDQERETMVEVSKYDVISAYQFGSTVVPYSNIDKESMRYSTGAKGLFFIGCTRRHKIPLHLLIGKGSYVVLTRPDDNVAKEVLEAFVQALFERNCVGVARRIYSNNSTTTMGALFPVVTEESRYLVYAQLPFAEDEHLYKFPSLADMKPTDEQNEAVDDLIDSMDLDASDTEPEKYDITKIYDHNEQYVFRCLGYKALCPDAVLPDELAEKGLNLLKADPIMLEVCQSQLERIKNIFPLEEVPEKPKRKAFRKRGFDENDDDVPVSTSLFKTSIATSSVDSSQDLISSLRQNIPVDEIQKIESDINYIVGGSSVDPSKILTILRDLCRICSNIPNVYNQWVKNLKDHFHQSNNSQIWEKIVEENLNSIDEHKAPEIPNNEDDDADSQYGTQTSGCIDDLVGTEIM</sequence>
<evidence type="ECO:0000256" key="2">
    <source>
        <dbReference type="ARBA" id="ARBA00007726"/>
    </source>
</evidence>
<evidence type="ECO:0000256" key="11">
    <source>
        <dbReference type="ARBA" id="ARBA00023242"/>
    </source>
</evidence>
<dbReference type="GO" id="GO:0016787">
    <property type="term" value="F:hydrolase activity"/>
    <property type="evidence" value="ECO:0007669"/>
    <property type="project" value="UniProtKB-KW"/>
</dbReference>
<dbReference type="Gene3D" id="1.25.40.240">
    <property type="entry name" value="Ku, C-terminal domain"/>
    <property type="match status" value="1"/>
</dbReference>
<keyword evidence="5" id="KW-0378">Hydrolase</keyword>
<keyword evidence="3" id="KW-0547">Nucleotide-binding</keyword>
<evidence type="ECO:0000256" key="6">
    <source>
        <dbReference type="ARBA" id="ARBA00022806"/>
    </source>
</evidence>
<feature type="domain" description="Ku" evidence="13">
    <location>
        <begin position="281"/>
        <end position="420"/>
    </location>
</feature>
<dbReference type="EMBL" id="JBBCAQ010000020">
    <property type="protein sequence ID" value="KAK7592841.1"/>
    <property type="molecule type" value="Genomic_DNA"/>
</dbReference>
<keyword evidence="11" id="KW-0539">Nucleus</keyword>
<keyword evidence="15" id="KW-1185">Reference proteome</keyword>
<protein>
    <recommendedName>
        <fullName evidence="13">Ku domain-containing protein</fullName>
    </recommendedName>
</protein>
<keyword evidence="7" id="KW-0067">ATP-binding</keyword>
<dbReference type="Pfam" id="PF03731">
    <property type="entry name" value="Ku_N"/>
    <property type="match status" value="1"/>
</dbReference>
<comment type="subcellular location">
    <subcellularLocation>
        <location evidence="1">Nucleus</location>
    </subcellularLocation>
</comment>
<evidence type="ECO:0000256" key="12">
    <source>
        <dbReference type="SAM" id="MobiDB-lite"/>
    </source>
</evidence>
<dbReference type="GO" id="GO:0006303">
    <property type="term" value="P:double-strand break repair via nonhomologous end joining"/>
    <property type="evidence" value="ECO:0007669"/>
    <property type="project" value="InterPro"/>
</dbReference>
<feature type="region of interest" description="Disordered" evidence="12">
    <location>
        <begin position="645"/>
        <end position="665"/>
    </location>
</feature>
<keyword evidence="9" id="KW-0233">DNA recombination</keyword>
<dbReference type="GO" id="GO:0006310">
    <property type="term" value="P:DNA recombination"/>
    <property type="evidence" value="ECO:0007669"/>
    <property type="project" value="UniProtKB-KW"/>
</dbReference>
<evidence type="ECO:0000256" key="10">
    <source>
        <dbReference type="ARBA" id="ARBA00023204"/>
    </source>
</evidence>
<dbReference type="Proteomes" id="UP001367676">
    <property type="component" value="Unassembled WGS sequence"/>
</dbReference>
<dbReference type="Gene3D" id="3.40.50.410">
    <property type="entry name" value="von Willebrand factor, type A domain"/>
    <property type="match status" value="1"/>
</dbReference>
<dbReference type="GO" id="GO:0043564">
    <property type="term" value="C:Ku70:Ku80 complex"/>
    <property type="evidence" value="ECO:0007669"/>
    <property type="project" value="InterPro"/>
</dbReference>
<dbReference type="Gene3D" id="1.10.1600.10">
    <property type="match status" value="1"/>
</dbReference>
<dbReference type="GO" id="GO:0005524">
    <property type="term" value="F:ATP binding"/>
    <property type="evidence" value="ECO:0007669"/>
    <property type="project" value="UniProtKB-KW"/>
</dbReference>
<dbReference type="InterPro" id="IPR024193">
    <property type="entry name" value="Ku80"/>
</dbReference>
<dbReference type="SUPFAM" id="SSF100939">
    <property type="entry name" value="SPOC domain-like"/>
    <property type="match status" value="1"/>
</dbReference>
<keyword evidence="8" id="KW-0238">DNA-binding</keyword>
<dbReference type="Pfam" id="PF02735">
    <property type="entry name" value="Ku"/>
    <property type="match status" value="1"/>
</dbReference>
<dbReference type="PANTHER" id="PTHR12604">
    <property type="entry name" value="KU AUTOANTIGEN DNA HELICASE"/>
    <property type="match status" value="1"/>
</dbReference>
<name>A0AAN9Y692_9HEMI</name>
<dbReference type="PANTHER" id="PTHR12604:SF4">
    <property type="entry name" value="X-RAY REPAIR CROSS-COMPLEMENTING PROTEIN 5"/>
    <property type="match status" value="1"/>
</dbReference>
<dbReference type="InterPro" id="IPR036465">
    <property type="entry name" value="vWFA_dom_sf"/>
</dbReference>
<dbReference type="SMART" id="SM00559">
    <property type="entry name" value="Ku78"/>
    <property type="match status" value="1"/>
</dbReference>
<evidence type="ECO:0000256" key="4">
    <source>
        <dbReference type="ARBA" id="ARBA00022763"/>
    </source>
</evidence>
<organism evidence="14 15">
    <name type="scientific">Parthenolecanium corni</name>
    <dbReference type="NCBI Taxonomy" id="536013"/>
    <lineage>
        <taxon>Eukaryota</taxon>
        <taxon>Metazoa</taxon>
        <taxon>Ecdysozoa</taxon>
        <taxon>Arthropoda</taxon>
        <taxon>Hexapoda</taxon>
        <taxon>Insecta</taxon>
        <taxon>Pterygota</taxon>
        <taxon>Neoptera</taxon>
        <taxon>Paraneoptera</taxon>
        <taxon>Hemiptera</taxon>
        <taxon>Sternorrhyncha</taxon>
        <taxon>Coccoidea</taxon>
        <taxon>Coccidae</taxon>
        <taxon>Parthenolecanium</taxon>
    </lineage>
</organism>
<evidence type="ECO:0000313" key="14">
    <source>
        <dbReference type="EMBL" id="KAK7592841.1"/>
    </source>
</evidence>
<accession>A0AAN9Y692</accession>
<dbReference type="SUPFAM" id="SSF101420">
    <property type="entry name" value="C-terminal domain of Ku80"/>
    <property type="match status" value="1"/>
</dbReference>
<dbReference type="GO" id="GO:0000723">
    <property type="term" value="P:telomere maintenance"/>
    <property type="evidence" value="ECO:0007669"/>
    <property type="project" value="InterPro"/>
</dbReference>
<evidence type="ECO:0000259" key="13">
    <source>
        <dbReference type="SMART" id="SM00559"/>
    </source>
</evidence>
<dbReference type="InterPro" id="IPR005161">
    <property type="entry name" value="Ku_N"/>
</dbReference>
<proteinExistence type="inferred from homology"/>
<dbReference type="GO" id="GO:0042162">
    <property type="term" value="F:telomeric DNA binding"/>
    <property type="evidence" value="ECO:0007669"/>
    <property type="project" value="InterPro"/>
</dbReference>
<dbReference type="Gene3D" id="2.40.290.10">
    <property type="match status" value="1"/>
</dbReference>
<dbReference type="SUPFAM" id="SSF53300">
    <property type="entry name" value="vWA-like"/>
    <property type="match status" value="1"/>
</dbReference>
<evidence type="ECO:0000256" key="1">
    <source>
        <dbReference type="ARBA" id="ARBA00004123"/>
    </source>
</evidence>
<keyword evidence="6" id="KW-0347">Helicase</keyword>
<reference evidence="14 15" key="1">
    <citation type="submission" date="2024-03" db="EMBL/GenBank/DDBJ databases">
        <title>Adaptation during the transition from Ophiocordyceps entomopathogen to insect associate is accompanied by gene loss and intensified selection.</title>
        <authorList>
            <person name="Ward C.M."/>
            <person name="Onetto C.A."/>
            <person name="Borneman A.R."/>
        </authorList>
    </citation>
    <scope>NUCLEOTIDE SEQUENCE [LARGE SCALE GENOMIC DNA]</scope>
    <source>
        <strain evidence="14">AWRI1</strain>
        <tissue evidence="14">Single Adult Female</tissue>
    </source>
</reference>
<evidence type="ECO:0000256" key="9">
    <source>
        <dbReference type="ARBA" id="ARBA00023172"/>
    </source>
</evidence>
<keyword evidence="4" id="KW-0227">DNA damage</keyword>
<evidence type="ECO:0000256" key="3">
    <source>
        <dbReference type="ARBA" id="ARBA00022741"/>
    </source>
</evidence>
<evidence type="ECO:0000256" key="7">
    <source>
        <dbReference type="ARBA" id="ARBA00022840"/>
    </source>
</evidence>
<gene>
    <name evidence="14" type="ORF">V9T40_007593</name>
</gene>
<evidence type="ECO:0000313" key="15">
    <source>
        <dbReference type="Proteomes" id="UP001367676"/>
    </source>
</evidence>
<evidence type="ECO:0000256" key="8">
    <source>
        <dbReference type="ARBA" id="ARBA00023125"/>
    </source>
</evidence>
<dbReference type="InterPro" id="IPR016194">
    <property type="entry name" value="SPOC-like_C_dom_sf"/>
</dbReference>
<keyword evidence="10" id="KW-0234">DNA repair</keyword>
<comment type="caution">
    <text evidence="14">The sequence shown here is derived from an EMBL/GenBank/DDBJ whole genome shotgun (WGS) entry which is preliminary data.</text>
</comment>
<dbReference type="AlphaFoldDB" id="A0AAN9Y692"/>
<comment type="similarity">
    <text evidence="2">Belongs to the ku80 family.</text>
</comment>
<dbReference type="InterPro" id="IPR006164">
    <property type="entry name" value="DNA_bd_Ku70/Ku80"/>
</dbReference>
<dbReference type="GO" id="GO:0004386">
    <property type="term" value="F:helicase activity"/>
    <property type="evidence" value="ECO:0007669"/>
    <property type="project" value="UniProtKB-KW"/>
</dbReference>
<dbReference type="CDD" id="cd00873">
    <property type="entry name" value="KU80"/>
    <property type="match status" value="1"/>
</dbReference>